<dbReference type="STRING" id="690879.TSACC_348"/>
<protein>
    <recommendedName>
        <fullName evidence="9">Lysylphosphatidylglycerol synthase TM region</fullName>
    </recommendedName>
</protein>
<evidence type="ECO:0000256" key="2">
    <source>
        <dbReference type="ARBA" id="ARBA00022475"/>
    </source>
</evidence>
<accession>A0A146GET7</accession>
<evidence type="ECO:0000313" key="8">
    <source>
        <dbReference type="Proteomes" id="UP000076023"/>
    </source>
</evidence>
<dbReference type="NCBIfam" id="TIGR00374">
    <property type="entry name" value="flippase-like domain"/>
    <property type="match status" value="1"/>
</dbReference>
<dbReference type="AlphaFoldDB" id="A0A146GET7"/>
<comment type="subcellular location">
    <subcellularLocation>
        <location evidence="1">Cell membrane</location>
        <topology evidence="1">Multi-pass membrane protein</topology>
    </subcellularLocation>
</comment>
<evidence type="ECO:0008006" key="9">
    <source>
        <dbReference type="Google" id="ProtNLM"/>
    </source>
</evidence>
<feature type="transmembrane region" description="Helical" evidence="6">
    <location>
        <begin position="80"/>
        <end position="104"/>
    </location>
</feature>
<evidence type="ECO:0000256" key="6">
    <source>
        <dbReference type="SAM" id="Phobius"/>
    </source>
</evidence>
<feature type="transmembrane region" description="Helical" evidence="6">
    <location>
        <begin position="287"/>
        <end position="309"/>
    </location>
</feature>
<organism evidence="7 8">
    <name type="scientific">Terrimicrobium sacchariphilum</name>
    <dbReference type="NCBI Taxonomy" id="690879"/>
    <lineage>
        <taxon>Bacteria</taxon>
        <taxon>Pseudomonadati</taxon>
        <taxon>Verrucomicrobiota</taxon>
        <taxon>Terrimicrobiia</taxon>
        <taxon>Terrimicrobiales</taxon>
        <taxon>Terrimicrobiaceae</taxon>
        <taxon>Terrimicrobium</taxon>
    </lineage>
</organism>
<keyword evidence="4 6" id="KW-1133">Transmembrane helix</keyword>
<dbReference type="InterPro" id="IPR022791">
    <property type="entry name" value="L-PG_synthase/AglD"/>
</dbReference>
<evidence type="ECO:0000256" key="5">
    <source>
        <dbReference type="ARBA" id="ARBA00023136"/>
    </source>
</evidence>
<evidence type="ECO:0000313" key="7">
    <source>
        <dbReference type="EMBL" id="GAT34988.1"/>
    </source>
</evidence>
<dbReference type="EMBL" id="BDCO01000003">
    <property type="protein sequence ID" value="GAT34988.1"/>
    <property type="molecule type" value="Genomic_DNA"/>
</dbReference>
<feature type="transmembrane region" description="Helical" evidence="6">
    <location>
        <begin position="40"/>
        <end position="59"/>
    </location>
</feature>
<sequence>MRKWLTIILQTLVSVALLAWIFRDASTRREVMQFVREADIFWLVTGVASAGVGIILGVYRWEIFLRVMGIRLSGWELFRISMVGLFFNNFLVGAVGGDAVKVVWLGAKGHSKVSALVSVLMDRMSGLGALVVCSLVFIAGRLDWLSRSPVVAGVSHVVLVYLVAVLVFLGITFVLAMRGVTDRLPARIPGRGQLVNFTSAYFKFVSHWRSTLAASLISCVILVSYIGTFYCAARAFGVNQPFVDFLAFMPAVDIIAAMPVSLGGFGVRDQLFATIMGDLYGIPVAQAVSISLCGAFMSLIWGLLGLAMLPSYRRVVREETETA</sequence>
<feature type="transmembrane region" description="Helical" evidence="6">
    <location>
        <begin position="245"/>
        <end position="267"/>
    </location>
</feature>
<dbReference type="RefSeq" id="WP_075080850.1">
    <property type="nucleotide sequence ID" value="NZ_BDCO01000003.1"/>
</dbReference>
<evidence type="ECO:0000256" key="1">
    <source>
        <dbReference type="ARBA" id="ARBA00004651"/>
    </source>
</evidence>
<dbReference type="PANTHER" id="PTHR40277">
    <property type="entry name" value="BLL5419 PROTEIN"/>
    <property type="match status" value="1"/>
</dbReference>
<feature type="transmembrane region" description="Helical" evidence="6">
    <location>
        <begin position="212"/>
        <end position="233"/>
    </location>
</feature>
<feature type="transmembrane region" description="Helical" evidence="6">
    <location>
        <begin position="154"/>
        <end position="177"/>
    </location>
</feature>
<evidence type="ECO:0000256" key="3">
    <source>
        <dbReference type="ARBA" id="ARBA00022692"/>
    </source>
</evidence>
<reference evidence="8" key="1">
    <citation type="journal article" date="2017" name="Genome Announc.">
        <title>Draft Genome Sequence of Terrimicrobium sacchariphilum NM-5T, a Facultative Anaerobic Soil Bacterium of the Class Spartobacteria.</title>
        <authorList>
            <person name="Qiu Y.L."/>
            <person name="Tourlousse D.M."/>
            <person name="Matsuura N."/>
            <person name="Ohashi A."/>
            <person name="Sekiguchi Y."/>
        </authorList>
    </citation>
    <scope>NUCLEOTIDE SEQUENCE [LARGE SCALE GENOMIC DNA]</scope>
    <source>
        <strain evidence="8">NM-5</strain>
    </source>
</reference>
<keyword evidence="2" id="KW-1003">Cell membrane</keyword>
<keyword evidence="5 6" id="KW-0472">Membrane</keyword>
<dbReference type="OrthoDB" id="5470260at2"/>
<comment type="caution">
    <text evidence="7">The sequence shown here is derived from an EMBL/GenBank/DDBJ whole genome shotgun (WGS) entry which is preliminary data.</text>
</comment>
<name>A0A146GET7_TERSA</name>
<feature type="transmembrane region" description="Helical" evidence="6">
    <location>
        <begin position="124"/>
        <end position="142"/>
    </location>
</feature>
<dbReference type="InParanoid" id="A0A146GET7"/>
<keyword evidence="3 6" id="KW-0812">Transmembrane</keyword>
<dbReference type="PANTHER" id="PTHR40277:SF1">
    <property type="entry name" value="BLL5419 PROTEIN"/>
    <property type="match status" value="1"/>
</dbReference>
<dbReference type="Proteomes" id="UP000076023">
    <property type="component" value="Unassembled WGS sequence"/>
</dbReference>
<evidence type="ECO:0000256" key="4">
    <source>
        <dbReference type="ARBA" id="ARBA00022989"/>
    </source>
</evidence>
<keyword evidence="8" id="KW-1185">Reference proteome</keyword>
<dbReference type="Pfam" id="PF03706">
    <property type="entry name" value="LPG_synthase_TM"/>
    <property type="match status" value="1"/>
</dbReference>
<proteinExistence type="predicted"/>
<gene>
    <name evidence="7" type="ORF">TSACC_348</name>
</gene>
<dbReference type="GO" id="GO:0005886">
    <property type="term" value="C:plasma membrane"/>
    <property type="evidence" value="ECO:0007669"/>
    <property type="project" value="UniProtKB-SubCell"/>
</dbReference>